<evidence type="ECO:0000256" key="1">
    <source>
        <dbReference type="ARBA" id="ARBA00004141"/>
    </source>
</evidence>
<feature type="transmembrane region" description="Helical" evidence="7">
    <location>
        <begin position="147"/>
        <end position="165"/>
    </location>
</feature>
<gene>
    <name evidence="8" type="ORF">MIMGU_mgv1a026928mg</name>
</gene>
<dbReference type="STRING" id="4155.A0A022QCV4"/>
<keyword evidence="5 7" id="KW-0472">Membrane</keyword>
<dbReference type="OrthoDB" id="525686at2759"/>
<dbReference type="EMBL" id="KI631651">
    <property type="protein sequence ID" value="EYU26482.1"/>
    <property type="molecule type" value="Genomic_DNA"/>
</dbReference>
<dbReference type="PhylomeDB" id="A0A022QCV4"/>
<dbReference type="Pfam" id="PF05078">
    <property type="entry name" value="DUF679"/>
    <property type="match status" value="1"/>
</dbReference>
<feature type="transmembrane region" description="Helical" evidence="7">
    <location>
        <begin position="185"/>
        <end position="204"/>
    </location>
</feature>
<sequence>MSLRQRPPIISDPPSTATATPPPNDDDFADKPPPPPPSQSALSQALESSAHLANLLPTGTLLAFQILTPIFTKNGSCDSATRPMTLVLLVIFTLSCFLASFTDSVKSSTDGKVYYGLVTPKGLWLFDNPGAAAAGGLPELSKYRLSFVDVVHAVLSVLVFVAVALRDKNIVGCFYPMPNQEAQEVLDIVPIGIGFIASLLFVAFPTKRHGIGYPITPNNRF</sequence>
<dbReference type="PANTHER" id="PTHR31621">
    <property type="entry name" value="PROTEIN DMP3"/>
    <property type="match status" value="1"/>
</dbReference>
<dbReference type="AlphaFoldDB" id="A0A022QCV4"/>
<evidence type="ECO:0000256" key="5">
    <source>
        <dbReference type="ARBA" id="ARBA00023136"/>
    </source>
</evidence>
<name>A0A022QCV4_ERYGU</name>
<comment type="subcellular location">
    <subcellularLocation>
        <location evidence="1">Membrane</location>
        <topology evidence="1">Multi-pass membrane protein</topology>
    </subcellularLocation>
</comment>
<evidence type="ECO:0000313" key="9">
    <source>
        <dbReference type="Proteomes" id="UP000030748"/>
    </source>
</evidence>
<keyword evidence="4 7" id="KW-1133">Transmembrane helix</keyword>
<comment type="similarity">
    <text evidence="2">Belongs to the plant DMP1 protein family.</text>
</comment>
<evidence type="ECO:0000256" key="3">
    <source>
        <dbReference type="ARBA" id="ARBA00022692"/>
    </source>
</evidence>
<feature type="transmembrane region" description="Helical" evidence="7">
    <location>
        <begin position="84"/>
        <end position="102"/>
    </location>
</feature>
<dbReference type="GO" id="GO:0010256">
    <property type="term" value="P:endomembrane system organization"/>
    <property type="evidence" value="ECO:0000318"/>
    <property type="project" value="GO_Central"/>
</dbReference>
<dbReference type="OMA" id="DKYVTDC"/>
<dbReference type="GO" id="GO:0005737">
    <property type="term" value="C:cytoplasm"/>
    <property type="evidence" value="ECO:0007669"/>
    <property type="project" value="UniProtKB-ARBA"/>
</dbReference>
<dbReference type="PANTHER" id="PTHR31621:SF1">
    <property type="entry name" value="PROTEIN DMP5"/>
    <property type="match status" value="1"/>
</dbReference>
<dbReference type="Proteomes" id="UP000030748">
    <property type="component" value="Unassembled WGS sequence"/>
</dbReference>
<feature type="region of interest" description="Disordered" evidence="6">
    <location>
        <begin position="1"/>
        <end position="42"/>
    </location>
</feature>
<organism evidence="8 9">
    <name type="scientific">Erythranthe guttata</name>
    <name type="common">Yellow monkey flower</name>
    <name type="synonym">Mimulus guttatus</name>
    <dbReference type="NCBI Taxonomy" id="4155"/>
    <lineage>
        <taxon>Eukaryota</taxon>
        <taxon>Viridiplantae</taxon>
        <taxon>Streptophyta</taxon>
        <taxon>Embryophyta</taxon>
        <taxon>Tracheophyta</taxon>
        <taxon>Spermatophyta</taxon>
        <taxon>Magnoliopsida</taxon>
        <taxon>eudicotyledons</taxon>
        <taxon>Gunneridae</taxon>
        <taxon>Pentapetalae</taxon>
        <taxon>asterids</taxon>
        <taxon>lamiids</taxon>
        <taxon>Lamiales</taxon>
        <taxon>Phrymaceae</taxon>
        <taxon>Erythranthe</taxon>
    </lineage>
</organism>
<evidence type="ECO:0000256" key="4">
    <source>
        <dbReference type="ARBA" id="ARBA00022989"/>
    </source>
</evidence>
<keyword evidence="3 7" id="KW-0812">Transmembrane</keyword>
<proteinExistence type="inferred from homology"/>
<dbReference type="eggNOG" id="ENOG502RYBP">
    <property type="taxonomic scope" value="Eukaryota"/>
</dbReference>
<dbReference type="InterPro" id="IPR007770">
    <property type="entry name" value="DMP"/>
</dbReference>
<protein>
    <recommendedName>
        <fullName evidence="10">DUF679 domain-containing protein</fullName>
    </recommendedName>
</protein>
<dbReference type="KEGG" id="egt:105969979"/>
<accession>A0A022QCV4</accession>
<evidence type="ECO:0000313" key="8">
    <source>
        <dbReference type="EMBL" id="EYU26482.1"/>
    </source>
</evidence>
<evidence type="ECO:0000256" key="6">
    <source>
        <dbReference type="SAM" id="MobiDB-lite"/>
    </source>
</evidence>
<evidence type="ECO:0000256" key="2">
    <source>
        <dbReference type="ARBA" id="ARBA00008707"/>
    </source>
</evidence>
<evidence type="ECO:0008006" key="10">
    <source>
        <dbReference type="Google" id="ProtNLM"/>
    </source>
</evidence>
<evidence type="ECO:0000256" key="7">
    <source>
        <dbReference type="SAM" id="Phobius"/>
    </source>
</evidence>
<dbReference type="GO" id="GO:0016020">
    <property type="term" value="C:membrane"/>
    <property type="evidence" value="ECO:0007669"/>
    <property type="project" value="UniProtKB-SubCell"/>
</dbReference>
<keyword evidence="9" id="KW-1185">Reference proteome</keyword>
<reference evidence="8 9" key="1">
    <citation type="journal article" date="2013" name="Proc. Natl. Acad. Sci. U.S.A.">
        <title>Fine-scale variation in meiotic recombination in Mimulus inferred from population shotgun sequencing.</title>
        <authorList>
            <person name="Hellsten U."/>
            <person name="Wright K.M."/>
            <person name="Jenkins J."/>
            <person name="Shu S."/>
            <person name="Yuan Y."/>
            <person name="Wessler S.R."/>
            <person name="Schmutz J."/>
            <person name="Willis J.H."/>
            <person name="Rokhsar D.S."/>
        </authorList>
    </citation>
    <scope>NUCLEOTIDE SEQUENCE [LARGE SCALE GENOMIC DNA]</scope>
    <source>
        <strain evidence="9">cv. DUN x IM62</strain>
    </source>
</reference>